<dbReference type="FunFam" id="1.10.287.70:FF:000100">
    <property type="entry name" value="Cyclic nucleotide-gated cation channel"/>
    <property type="match status" value="1"/>
</dbReference>
<protein>
    <recommendedName>
        <fullName evidence="7">Ion transport domain-containing protein</fullName>
    </recommendedName>
</protein>
<dbReference type="PANTHER" id="PTHR45638:SF4">
    <property type="entry name" value="CYCLIC NUCLEOTIDE-BINDING DOMAIN-CONTAINING PROTEIN"/>
    <property type="match status" value="1"/>
</dbReference>
<dbReference type="GO" id="GO:0030553">
    <property type="term" value="F:cGMP binding"/>
    <property type="evidence" value="ECO:0007669"/>
    <property type="project" value="TreeGrafter"/>
</dbReference>
<evidence type="ECO:0000259" key="7">
    <source>
        <dbReference type="Pfam" id="PF00520"/>
    </source>
</evidence>
<feature type="compositionally biased region" description="Acidic residues" evidence="5">
    <location>
        <begin position="34"/>
        <end position="44"/>
    </location>
</feature>
<evidence type="ECO:0000256" key="4">
    <source>
        <dbReference type="ARBA" id="ARBA00023136"/>
    </source>
</evidence>
<dbReference type="Pfam" id="PF00520">
    <property type="entry name" value="Ion_trans"/>
    <property type="match status" value="1"/>
</dbReference>
<dbReference type="GO" id="GO:0044877">
    <property type="term" value="F:protein-containing complex binding"/>
    <property type="evidence" value="ECO:0007669"/>
    <property type="project" value="TreeGrafter"/>
</dbReference>
<dbReference type="SUPFAM" id="SSF81324">
    <property type="entry name" value="Voltage-gated potassium channels"/>
    <property type="match status" value="1"/>
</dbReference>
<evidence type="ECO:0000256" key="2">
    <source>
        <dbReference type="ARBA" id="ARBA00022692"/>
    </source>
</evidence>
<dbReference type="GO" id="GO:0017071">
    <property type="term" value="C:intracellular cyclic nucleotide activated cation channel complex"/>
    <property type="evidence" value="ECO:0007669"/>
    <property type="project" value="TreeGrafter"/>
</dbReference>
<dbReference type="GO" id="GO:0005222">
    <property type="term" value="F:intracellularly cAMP-activated cation channel activity"/>
    <property type="evidence" value="ECO:0007669"/>
    <property type="project" value="TreeGrafter"/>
</dbReference>
<comment type="caution">
    <text evidence="8">The sequence shown here is derived from an EMBL/GenBank/DDBJ whole genome shotgun (WGS) entry which is preliminary data.</text>
</comment>
<feature type="compositionally biased region" description="Low complexity" evidence="5">
    <location>
        <begin position="90"/>
        <end position="100"/>
    </location>
</feature>
<evidence type="ECO:0000256" key="1">
    <source>
        <dbReference type="ARBA" id="ARBA00004141"/>
    </source>
</evidence>
<evidence type="ECO:0000256" key="5">
    <source>
        <dbReference type="SAM" id="MobiDB-lite"/>
    </source>
</evidence>
<dbReference type="InterPro" id="IPR050866">
    <property type="entry name" value="CNG_cation_channel"/>
</dbReference>
<feature type="transmembrane region" description="Helical" evidence="6">
    <location>
        <begin position="576"/>
        <end position="598"/>
    </location>
</feature>
<dbReference type="GO" id="GO:0005886">
    <property type="term" value="C:plasma membrane"/>
    <property type="evidence" value="ECO:0007669"/>
    <property type="project" value="TreeGrafter"/>
</dbReference>
<feature type="compositionally biased region" description="Gly residues" evidence="5">
    <location>
        <begin position="55"/>
        <end position="68"/>
    </location>
</feature>
<comment type="subcellular location">
    <subcellularLocation>
        <location evidence="1">Membrane</location>
        <topology evidence="1">Multi-pass membrane protein</topology>
    </subcellularLocation>
</comment>
<dbReference type="OrthoDB" id="421226at2759"/>
<feature type="transmembrane region" description="Helical" evidence="6">
    <location>
        <begin position="452"/>
        <end position="475"/>
    </location>
</feature>
<dbReference type="Proteomes" id="UP000245119">
    <property type="component" value="Linkage Group LG14"/>
</dbReference>
<dbReference type="Gene3D" id="1.10.287.70">
    <property type="match status" value="1"/>
</dbReference>
<feature type="domain" description="Ion transport" evidence="7">
    <location>
        <begin position="372"/>
        <end position="605"/>
    </location>
</feature>
<keyword evidence="9" id="KW-1185">Reference proteome</keyword>
<sequence>MSGVLTRRRTNDGGVTVRYTPCAKSERTDLDLPAPEEEDEEDEHDAISILSPADDGGGGGGLQEGGPGRVPAPSSNFSVVAAGGGGSGGSCSSSGSSGSGSRRRAAGYRVGIANRAVAGDGFEDYIEDFDGASDSRLRQESLVAAQGQVPGVDFELTESRPLHSEGVVASVCGVGKREPIEKEDSTKVGNDLAGNRATSASSESTSAGPSTVAFGACSSSQTPTANGPRHLPGLDLFPGVSDRTKLIGERLSSADKISLSSPIYSNKVVEQRSKSQSRQSLLEVFSNKLDRVKNRKRFSIAQGSLLKKPRLSEANININRVQRRQRRKDIEEKFGKRKSIRGDRIETATTVSSEHEGCNWTFVFDPSGRLCYWWSSVVSVAFLYNFWVIIYRYAFQEISAENIAVWFTLDYTADLLYVLDIAFHFRTGYLEDGVLQTDPVKLRIHYTNTTTFYIDCLCLLPLDFLYLSIGFCSILRGFRLVKVYRFWAFLDRTERHTNYPNVIRATTLMHYVIALFHWNACLYYIVALRLDRLQEKWRFPKEEGSVALKYLHALHWSLITLTTIGTPPVPRTIGEYLFVIFELIFALVLFATFLGHIANIVTNVSAARKEFQGHKASWARLLPPCLGGGKKRRNLIADKSGAGPSALLTSLWCEASAVCITMCQPLLRRFVSRGMQGGDGKGRKEQPATGGIRQLFVLFSQDQVDGGSEDSCGQQPPCLELLR</sequence>
<organism evidence="8 9">
    <name type="scientific">Pomacea canaliculata</name>
    <name type="common">Golden apple snail</name>
    <dbReference type="NCBI Taxonomy" id="400727"/>
    <lineage>
        <taxon>Eukaryota</taxon>
        <taxon>Metazoa</taxon>
        <taxon>Spiralia</taxon>
        <taxon>Lophotrochozoa</taxon>
        <taxon>Mollusca</taxon>
        <taxon>Gastropoda</taxon>
        <taxon>Caenogastropoda</taxon>
        <taxon>Architaenioglossa</taxon>
        <taxon>Ampullarioidea</taxon>
        <taxon>Ampullariidae</taxon>
        <taxon>Pomacea</taxon>
    </lineage>
</organism>
<feature type="region of interest" description="Disordered" evidence="5">
    <location>
        <begin position="1"/>
        <end position="103"/>
    </location>
</feature>
<evidence type="ECO:0000313" key="9">
    <source>
        <dbReference type="Proteomes" id="UP000245119"/>
    </source>
</evidence>
<accession>A0A2T7NCU3</accession>
<dbReference type="PANTHER" id="PTHR45638">
    <property type="entry name" value="CYCLIC NUCLEOTIDE-GATED CATION CHANNEL SUBUNIT A"/>
    <property type="match status" value="1"/>
</dbReference>
<reference evidence="8 9" key="1">
    <citation type="submission" date="2018-04" db="EMBL/GenBank/DDBJ databases">
        <title>The genome of golden apple snail Pomacea canaliculata provides insight into stress tolerance and invasive adaptation.</title>
        <authorList>
            <person name="Liu C."/>
            <person name="Liu B."/>
            <person name="Ren Y."/>
            <person name="Zhang Y."/>
            <person name="Wang H."/>
            <person name="Li S."/>
            <person name="Jiang F."/>
            <person name="Yin L."/>
            <person name="Zhang G."/>
            <person name="Qian W."/>
            <person name="Fan W."/>
        </authorList>
    </citation>
    <scope>NUCLEOTIDE SEQUENCE [LARGE SCALE GENOMIC DNA]</scope>
    <source>
        <strain evidence="8">SZHN2017</strain>
        <tissue evidence="8">Muscle</tissue>
    </source>
</reference>
<feature type="transmembrane region" description="Helical" evidence="6">
    <location>
        <begin position="372"/>
        <end position="391"/>
    </location>
</feature>
<dbReference type="AlphaFoldDB" id="A0A2T7NCU3"/>
<evidence type="ECO:0000313" key="8">
    <source>
        <dbReference type="EMBL" id="PVD18994.1"/>
    </source>
</evidence>
<gene>
    <name evidence="8" type="ORF">C0Q70_21553</name>
</gene>
<feature type="transmembrane region" description="Helical" evidence="6">
    <location>
        <begin position="403"/>
        <end position="425"/>
    </location>
</feature>
<dbReference type="STRING" id="400727.A0A2T7NCU3"/>
<feature type="region of interest" description="Disordered" evidence="5">
    <location>
        <begin position="180"/>
        <end position="235"/>
    </location>
</feature>
<feature type="transmembrane region" description="Helical" evidence="6">
    <location>
        <begin position="508"/>
        <end position="526"/>
    </location>
</feature>
<keyword evidence="4 6" id="KW-0472">Membrane</keyword>
<keyword evidence="2 6" id="KW-0812">Transmembrane</keyword>
<feature type="compositionally biased region" description="Low complexity" evidence="5">
    <location>
        <begin position="197"/>
        <end position="211"/>
    </location>
</feature>
<dbReference type="InterPro" id="IPR005821">
    <property type="entry name" value="Ion_trans_dom"/>
</dbReference>
<dbReference type="EMBL" id="PZQS01000014">
    <property type="protein sequence ID" value="PVD18994.1"/>
    <property type="molecule type" value="Genomic_DNA"/>
</dbReference>
<keyword evidence="3 6" id="KW-1133">Transmembrane helix</keyword>
<evidence type="ECO:0000256" key="6">
    <source>
        <dbReference type="SAM" id="Phobius"/>
    </source>
</evidence>
<evidence type="ECO:0000256" key="3">
    <source>
        <dbReference type="ARBA" id="ARBA00022989"/>
    </source>
</evidence>
<dbReference type="GO" id="GO:0005223">
    <property type="term" value="F:intracellularly cGMP-activated cation channel activity"/>
    <property type="evidence" value="ECO:0007669"/>
    <property type="project" value="TreeGrafter"/>
</dbReference>
<proteinExistence type="predicted"/>
<name>A0A2T7NCU3_POMCA</name>